<evidence type="ECO:0000313" key="3">
    <source>
        <dbReference type="Proteomes" id="UP000484885"/>
    </source>
</evidence>
<sequence>MHLTQYSGYGLRALMYVGLKGEELSTIAEIAEAHSISRNHLMKVVQQLAAEGFVYSRRGKKGGIRLAAPPDRLSVGEVVRTLEPNLGVADCMRADRRCVLVEVCRLRAKLREASEAFLAVLDGVTLADLLEGPAQQLVMKELLGQEPTPGSVQLTGGDGPAPCFASSMS</sequence>
<comment type="caution">
    <text evidence="2">The sequence shown here is derived from an EMBL/GenBank/DDBJ whole genome shotgun (WGS) entry which is preliminary data.</text>
</comment>
<reference evidence="2 3" key="1">
    <citation type="submission" date="2020-02" db="EMBL/GenBank/DDBJ databases">
        <authorList>
            <person name="Zhang X.-Y."/>
        </authorList>
    </citation>
    <scope>NUCLEOTIDE SEQUENCE [LARGE SCALE GENOMIC DNA]</scope>
    <source>
        <strain evidence="2 3">C33</strain>
    </source>
</reference>
<accession>A0A845V9N9</accession>
<dbReference type="RefSeq" id="WP_164212238.1">
    <property type="nucleotide sequence ID" value="NZ_JAAGSC010000044.1"/>
</dbReference>
<dbReference type="Pfam" id="PF02082">
    <property type="entry name" value="Rrf2"/>
    <property type="match status" value="1"/>
</dbReference>
<dbReference type="InterPro" id="IPR000944">
    <property type="entry name" value="Tscrpt_reg_Rrf2"/>
</dbReference>
<dbReference type="PANTHER" id="PTHR33221:SF4">
    <property type="entry name" value="HTH-TYPE TRANSCRIPTIONAL REPRESSOR NSRR"/>
    <property type="match status" value="1"/>
</dbReference>
<dbReference type="Proteomes" id="UP000484885">
    <property type="component" value="Unassembled WGS sequence"/>
</dbReference>
<dbReference type="InterPro" id="IPR036388">
    <property type="entry name" value="WH-like_DNA-bd_sf"/>
</dbReference>
<dbReference type="InterPro" id="IPR036390">
    <property type="entry name" value="WH_DNA-bd_sf"/>
</dbReference>
<dbReference type="PANTHER" id="PTHR33221">
    <property type="entry name" value="WINGED HELIX-TURN-HELIX TRANSCRIPTIONAL REGULATOR, RRF2 FAMILY"/>
    <property type="match status" value="1"/>
</dbReference>
<dbReference type="GO" id="GO:0003700">
    <property type="term" value="F:DNA-binding transcription factor activity"/>
    <property type="evidence" value="ECO:0007669"/>
    <property type="project" value="TreeGrafter"/>
</dbReference>
<dbReference type="AlphaFoldDB" id="A0A845V9N9"/>
<dbReference type="SUPFAM" id="SSF46785">
    <property type="entry name" value="Winged helix' DNA-binding domain"/>
    <property type="match status" value="1"/>
</dbReference>
<keyword evidence="1" id="KW-0238">DNA-binding</keyword>
<evidence type="ECO:0000256" key="1">
    <source>
        <dbReference type="ARBA" id="ARBA00023125"/>
    </source>
</evidence>
<dbReference type="GO" id="GO:0003677">
    <property type="term" value="F:DNA binding"/>
    <property type="evidence" value="ECO:0007669"/>
    <property type="project" value="UniProtKB-KW"/>
</dbReference>
<keyword evidence="3" id="KW-1185">Reference proteome</keyword>
<dbReference type="GO" id="GO:0005829">
    <property type="term" value="C:cytosol"/>
    <property type="evidence" value="ECO:0007669"/>
    <property type="project" value="TreeGrafter"/>
</dbReference>
<dbReference type="PROSITE" id="PS51197">
    <property type="entry name" value="HTH_RRF2_2"/>
    <property type="match status" value="1"/>
</dbReference>
<dbReference type="NCBIfam" id="TIGR00738">
    <property type="entry name" value="rrf2_super"/>
    <property type="match status" value="1"/>
</dbReference>
<proteinExistence type="predicted"/>
<organism evidence="2 3">
    <name type="scientific">Wenzhouxiangella limi</name>
    <dbReference type="NCBI Taxonomy" id="2707351"/>
    <lineage>
        <taxon>Bacteria</taxon>
        <taxon>Pseudomonadati</taxon>
        <taxon>Pseudomonadota</taxon>
        <taxon>Gammaproteobacteria</taxon>
        <taxon>Chromatiales</taxon>
        <taxon>Wenzhouxiangellaceae</taxon>
        <taxon>Wenzhouxiangella</taxon>
    </lineage>
</organism>
<evidence type="ECO:0000313" key="2">
    <source>
        <dbReference type="EMBL" id="NDY96851.1"/>
    </source>
</evidence>
<protein>
    <submittedName>
        <fullName evidence="2">Rrf2 family transcriptional regulator</fullName>
    </submittedName>
</protein>
<name>A0A845V9N9_9GAMM</name>
<gene>
    <name evidence="2" type="ORF">G3I74_14045</name>
</gene>
<dbReference type="EMBL" id="JAAGSC010000044">
    <property type="protein sequence ID" value="NDY96851.1"/>
    <property type="molecule type" value="Genomic_DNA"/>
</dbReference>
<dbReference type="Gene3D" id="1.10.10.10">
    <property type="entry name" value="Winged helix-like DNA-binding domain superfamily/Winged helix DNA-binding domain"/>
    <property type="match status" value="1"/>
</dbReference>